<reference evidence="2" key="1">
    <citation type="submission" date="2020-11" db="EMBL/GenBank/DDBJ databases">
        <authorList>
            <person name="Tran Van P."/>
        </authorList>
    </citation>
    <scope>NUCLEOTIDE SEQUENCE</scope>
</reference>
<dbReference type="AlphaFoldDB" id="A0A7R9F250"/>
<evidence type="ECO:0000313" key="2">
    <source>
        <dbReference type="EMBL" id="CAD7444737.1"/>
    </source>
</evidence>
<evidence type="ECO:0008006" key="3">
    <source>
        <dbReference type="Google" id="ProtNLM"/>
    </source>
</evidence>
<sequence>MERQNAGTSYKGKENSWEVSQVQGPSRLKKNIKEELQQGPWGIPFKIAAGKIRPPAILSTLKREDGSTTMNWEESAGWAGKVVKKCQSKDGTGEDDIYAIQGRLVRNPAIKVEEGAKRSDTWEITIDENINFTAHIEEVMGRAQRAMNKIISIGQRKFHLPMRIIKTYHHAILLSIVGYGACVWAHRLNNVLPARDVQSIQRNVLLRLAGAYRTVATDALCVALGVWPWDLLKNNWVKVRILTSPEVETSKDAELTLLREWRDAGRAVKLVEGLINSFPMWLKELIMYI</sequence>
<protein>
    <recommendedName>
        <fullName evidence="3">Reverse transcriptase</fullName>
    </recommendedName>
</protein>
<gene>
    <name evidence="2" type="ORF">TBIB3V08_LOCUS7103</name>
</gene>
<organism evidence="2">
    <name type="scientific">Timema bartmani</name>
    <dbReference type="NCBI Taxonomy" id="61472"/>
    <lineage>
        <taxon>Eukaryota</taxon>
        <taxon>Metazoa</taxon>
        <taxon>Ecdysozoa</taxon>
        <taxon>Arthropoda</taxon>
        <taxon>Hexapoda</taxon>
        <taxon>Insecta</taxon>
        <taxon>Pterygota</taxon>
        <taxon>Neoptera</taxon>
        <taxon>Polyneoptera</taxon>
        <taxon>Phasmatodea</taxon>
        <taxon>Timematodea</taxon>
        <taxon>Timematoidea</taxon>
        <taxon>Timematidae</taxon>
        <taxon>Timema</taxon>
    </lineage>
</organism>
<name>A0A7R9F250_9NEOP</name>
<proteinExistence type="predicted"/>
<accession>A0A7R9F250</accession>
<feature type="region of interest" description="Disordered" evidence="1">
    <location>
        <begin position="1"/>
        <end position="25"/>
    </location>
</feature>
<evidence type="ECO:0000256" key="1">
    <source>
        <dbReference type="SAM" id="MobiDB-lite"/>
    </source>
</evidence>
<dbReference type="EMBL" id="OD566828">
    <property type="protein sequence ID" value="CAD7444737.1"/>
    <property type="molecule type" value="Genomic_DNA"/>
</dbReference>